<feature type="binding site" evidence="12">
    <location>
        <begin position="271"/>
        <end position="273"/>
    </location>
    <ligand>
        <name>GTP</name>
        <dbReference type="ChEBI" id="CHEBI:37565"/>
    </ligand>
</feature>
<dbReference type="Pfam" id="PF06463">
    <property type="entry name" value="Mob_synth_C"/>
    <property type="match status" value="1"/>
</dbReference>
<feature type="binding site" evidence="12">
    <location>
        <position position="35"/>
    </location>
    <ligand>
        <name>[4Fe-4S] cluster</name>
        <dbReference type="ChEBI" id="CHEBI:49883"/>
        <label>1</label>
        <note>4Fe-4S-S-AdoMet</note>
    </ligand>
</feature>
<comment type="similarity">
    <text evidence="12">Belongs to the radical SAM superfamily. MoaA family.</text>
</comment>
<dbReference type="SFLD" id="SFLDG01067">
    <property type="entry name" value="SPASM/twitch_domain_containing"/>
    <property type="match status" value="1"/>
</dbReference>
<feature type="binding site" evidence="12">
    <location>
        <position position="39"/>
    </location>
    <ligand>
        <name>[4Fe-4S] cluster</name>
        <dbReference type="ChEBI" id="CHEBI:49883"/>
        <label>1</label>
        <note>4Fe-4S-S-AdoMet</note>
    </ligand>
</feature>
<proteinExistence type="inferred from homology"/>
<feature type="binding site" evidence="12">
    <location>
        <position position="77"/>
    </location>
    <ligand>
        <name>GTP</name>
        <dbReference type="ChEBI" id="CHEBI:37565"/>
    </ligand>
</feature>
<dbReference type="PANTHER" id="PTHR22960">
    <property type="entry name" value="MOLYBDOPTERIN COFACTOR SYNTHESIS PROTEIN A"/>
    <property type="match status" value="1"/>
</dbReference>
<dbReference type="SFLD" id="SFLDG01383">
    <property type="entry name" value="cyclic_pyranopterin_phosphate"/>
    <property type="match status" value="1"/>
</dbReference>
<dbReference type="PANTHER" id="PTHR22960:SF28">
    <property type="entry name" value="GTP 3',8-CYCLASE"/>
    <property type="match status" value="1"/>
</dbReference>
<keyword evidence="10 12" id="KW-0456">Lyase</keyword>
<comment type="catalytic activity">
    <reaction evidence="11 12">
        <text>GTP + AH2 + S-adenosyl-L-methionine = (8S)-3',8-cyclo-7,8-dihydroguanosine 5'-triphosphate + 5'-deoxyadenosine + L-methionine + A + H(+)</text>
        <dbReference type="Rhea" id="RHEA:49576"/>
        <dbReference type="ChEBI" id="CHEBI:13193"/>
        <dbReference type="ChEBI" id="CHEBI:15378"/>
        <dbReference type="ChEBI" id="CHEBI:17319"/>
        <dbReference type="ChEBI" id="CHEBI:17499"/>
        <dbReference type="ChEBI" id="CHEBI:37565"/>
        <dbReference type="ChEBI" id="CHEBI:57844"/>
        <dbReference type="ChEBI" id="CHEBI:59789"/>
        <dbReference type="ChEBI" id="CHEBI:131766"/>
        <dbReference type="EC" id="4.1.99.22"/>
    </reaction>
</comment>
<dbReference type="InterPro" id="IPR006638">
    <property type="entry name" value="Elp3/MiaA/NifB-like_rSAM"/>
</dbReference>
<dbReference type="SUPFAM" id="SSF102114">
    <property type="entry name" value="Radical SAM enzymes"/>
    <property type="match status" value="1"/>
</dbReference>
<protein>
    <recommendedName>
        <fullName evidence="1 12">GTP 3',8-cyclase</fullName>
        <ecNumber evidence="1 12">4.1.99.22</ecNumber>
    </recommendedName>
    <alternativeName>
        <fullName evidence="12">Molybdenum cofactor biosynthesis protein A</fullName>
    </alternativeName>
</protein>
<evidence type="ECO:0000256" key="2">
    <source>
        <dbReference type="ARBA" id="ARBA00022485"/>
    </source>
</evidence>
<dbReference type="InterPro" id="IPR000385">
    <property type="entry name" value="MoaA_NifB_PqqE_Fe-S-bd_CS"/>
</dbReference>
<feature type="binding site" evidence="12">
    <location>
        <position position="28"/>
    </location>
    <ligand>
        <name>GTP</name>
        <dbReference type="ChEBI" id="CHEBI:37565"/>
    </ligand>
</feature>
<feature type="binding site" evidence="12">
    <location>
        <position position="203"/>
    </location>
    <ligand>
        <name>S-adenosyl-L-methionine</name>
        <dbReference type="ChEBI" id="CHEBI:59789"/>
    </ligand>
</feature>
<dbReference type="InterPro" id="IPR013483">
    <property type="entry name" value="MoaA"/>
</dbReference>
<keyword evidence="9 12" id="KW-0501">Molybdenum cofactor biosynthesis</keyword>
<dbReference type="InterPro" id="IPR010505">
    <property type="entry name" value="MoaA_twitch"/>
</dbReference>
<dbReference type="InterPro" id="IPR058240">
    <property type="entry name" value="rSAM_sf"/>
</dbReference>
<dbReference type="SMART" id="SM00729">
    <property type="entry name" value="Elp3"/>
    <property type="match status" value="1"/>
</dbReference>
<dbReference type="RefSeq" id="WP_377152354.1">
    <property type="nucleotide sequence ID" value="NZ_JBHSAF010000014.1"/>
</dbReference>
<feature type="binding site" evidence="12">
    <location>
        <position position="169"/>
    </location>
    <ligand>
        <name>GTP</name>
        <dbReference type="ChEBI" id="CHEBI:37565"/>
    </ligand>
</feature>
<name>A0ABV8CQ86_9GAMM</name>
<dbReference type="EC" id="4.1.99.22" evidence="1 12"/>
<sequence length="338" mass="37482">MASSIQLRPVAQPPALVDGFARRFYYLRLSLTDVCNFRCSYCLPSGYRPDGRRDFLCRDELRRVAGAFVAAGTTKIRLTGGEPSMRRDLTAIIADLKALDGLQTLVLTTNGYRLQQKAREWRAAGLDALNLSIDSLDPRQFALITGQDRLKEIMAGLEAAWDAGFSQIKINTVLLKGLNAHELGLFLRWVQQTPVQLRFIELMQTGAQDDYFARHHLRGEGLRQQLLASGWQLKPRQADAGPAQVYLHPDYLGEVGLILPYADGFCQSCNRLRVSALGQLHLCLFGDGGIDLRDLLQSDADQTALQQRIQAALQHKVLGHRLHSGNAGVRQHLASIGG</sequence>
<evidence type="ECO:0000256" key="4">
    <source>
        <dbReference type="ARBA" id="ARBA00022723"/>
    </source>
</evidence>
<organism evidence="14 15">
    <name type="scientific">Pseudaeromonas sharmana</name>
    <dbReference type="NCBI Taxonomy" id="328412"/>
    <lineage>
        <taxon>Bacteria</taxon>
        <taxon>Pseudomonadati</taxon>
        <taxon>Pseudomonadota</taxon>
        <taxon>Gammaproteobacteria</taxon>
        <taxon>Aeromonadales</taxon>
        <taxon>Aeromonadaceae</taxon>
        <taxon>Pseudaeromonas</taxon>
    </lineage>
</organism>
<dbReference type="CDD" id="cd21117">
    <property type="entry name" value="Twitch_MoaA"/>
    <property type="match status" value="1"/>
</dbReference>
<keyword evidence="2 12" id="KW-0004">4Fe-4S</keyword>
<dbReference type="NCBIfam" id="TIGR02666">
    <property type="entry name" value="moaA"/>
    <property type="match status" value="1"/>
</dbReference>
<dbReference type="SFLD" id="SFLDS00029">
    <property type="entry name" value="Radical_SAM"/>
    <property type="match status" value="1"/>
</dbReference>
<keyword evidence="6 12" id="KW-0408">Iron</keyword>
<dbReference type="InterPro" id="IPR040064">
    <property type="entry name" value="MoaA-like"/>
</dbReference>
<evidence type="ECO:0000256" key="12">
    <source>
        <dbReference type="HAMAP-Rule" id="MF_01225"/>
    </source>
</evidence>
<gene>
    <name evidence="12 14" type="primary">moaA</name>
    <name evidence="14" type="ORF">ACFOSS_10740</name>
</gene>
<dbReference type="Pfam" id="PF04055">
    <property type="entry name" value="Radical_SAM"/>
    <property type="match status" value="1"/>
</dbReference>
<evidence type="ECO:0000256" key="10">
    <source>
        <dbReference type="ARBA" id="ARBA00023239"/>
    </source>
</evidence>
<evidence type="ECO:0000256" key="8">
    <source>
        <dbReference type="ARBA" id="ARBA00023134"/>
    </source>
</evidence>
<dbReference type="Proteomes" id="UP001595692">
    <property type="component" value="Unassembled WGS sequence"/>
</dbReference>
<keyword evidence="3 12" id="KW-0949">S-adenosyl-L-methionine</keyword>
<feature type="domain" description="Radical SAM core" evidence="13">
    <location>
        <begin position="19"/>
        <end position="243"/>
    </location>
</feature>
<feature type="binding site" evidence="12">
    <location>
        <position position="283"/>
    </location>
    <ligand>
        <name>[4Fe-4S] cluster</name>
        <dbReference type="ChEBI" id="CHEBI:49883"/>
        <label>2</label>
        <note>4Fe-4S-substrate</note>
    </ligand>
</feature>
<dbReference type="PROSITE" id="PS51918">
    <property type="entry name" value="RADICAL_SAM"/>
    <property type="match status" value="1"/>
</dbReference>
<comment type="cofactor">
    <cofactor evidence="12">
        <name>[4Fe-4S] cluster</name>
        <dbReference type="ChEBI" id="CHEBI:49883"/>
    </cofactor>
    <text evidence="12">Binds 2 [4Fe-4S] clusters. Binds 1 [4Fe-4S] cluster coordinated with 3 cysteines and an exchangeable S-adenosyl-L-methionine and 1 [4Fe-4S] cluster coordinated with 3 cysteines and the GTP-derived substrate.</text>
</comment>
<accession>A0ABV8CQ86</accession>
<keyword evidence="5 12" id="KW-0547">Nucleotide-binding</keyword>
<feature type="binding site" evidence="12">
    <location>
        <position position="108"/>
    </location>
    <ligand>
        <name>GTP</name>
        <dbReference type="ChEBI" id="CHEBI:37565"/>
    </ligand>
</feature>
<evidence type="ECO:0000313" key="15">
    <source>
        <dbReference type="Proteomes" id="UP001595692"/>
    </source>
</evidence>
<evidence type="ECO:0000256" key="9">
    <source>
        <dbReference type="ARBA" id="ARBA00023150"/>
    </source>
</evidence>
<dbReference type="SFLD" id="SFLDG01386">
    <property type="entry name" value="main_SPASM_domain-containing"/>
    <property type="match status" value="1"/>
</dbReference>
<feature type="binding site" evidence="12">
    <location>
        <position position="41"/>
    </location>
    <ligand>
        <name>S-adenosyl-L-methionine</name>
        <dbReference type="ChEBI" id="CHEBI:59789"/>
    </ligand>
</feature>
<dbReference type="GO" id="GO:0061798">
    <property type="term" value="F:GTP 3',8'-cyclase activity"/>
    <property type="evidence" value="ECO:0007669"/>
    <property type="project" value="UniProtKB-EC"/>
</dbReference>
<feature type="binding site" evidence="12">
    <location>
        <position position="269"/>
    </location>
    <ligand>
        <name>[4Fe-4S] cluster</name>
        <dbReference type="ChEBI" id="CHEBI:49883"/>
        <label>2</label>
        <note>4Fe-4S-substrate</note>
    </ligand>
</feature>
<dbReference type="InterPro" id="IPR013785">
    <property type="entry name" value="Aldolase_TIM"/>
</dbReference>
<dbReference type="HAMAP" id="MF_01225_B">
    <property type="entry name" value="MoaA_B"/>
    <property type="match status" value="1"/>
</dbReference>
<feature type="binding site" evidence="12">
    <location>
        <position position="132"/>
    </location>
    <ligand>
        <name>S-adenosyl-L-methionine</name>
        <dbReference type="ChEBI" id="CHEBI:59789"/>
    </ligand>
</feature>
<dbReference type="EMBL" id="JBHSAF010000014">
    <property type="protein sequence ID" value="MFC3913941.1"/>
    <property type="molecule type" value="Genomic_DNA"/>
</dbReference>
<evidence type="ECO:0000259" key="13">
    <source>
        <dbReference type="PROSITE" id="PS51918"/>
    </source>
</evidence>
<keyword evidence="7 12" id="KW-0411">Iron-sulfur</keyword>
<comment type="pathway">
    <text evidence="12">Cofactor biosynthesis; molybdopterin biosynthesis.</text>
</comment>
<evidence type="ECO:0000256" key="11">
    <source>
        <dbReference type="ARBA" id="ARBA00048697"/>
    </source>
</evidence>
<keyword evidence="4 12" id="KW-0479">Metal-binding</keyword>
<comment type="caution">
    <text evidence="14">The sequence shown here is derived from an EMBL/GenBank/DDBJ whole genome shotgun (WGS) entry which is preliminary data.</text>
</comment>
<feature type="binding site" evidence="12">
    <location>
        <position position="42"/>
    </location>
    <ligand>
        <name>[4Fe-4S] cluster</name>
        <dbReference type="ChEBI" id="CHEBI:49883"/>
        <label>1</label>
        <note>4Fe-4S-S-AdoMet</note>
    </ligand>
</feature>
<evidence type="ECO:0000256" key="1">
    <source>
        <dbReference type="ARBA" id="ARBA00012167"/>
    </source>
</evidence>
<dbReference type="CDD" id="cd01335">
    <property type="entry name" value="Radical_SAM"/>
    <property type="match status" value="1"/>
</dbReference>
<evidence type="ECO:0000256" key="5">
    <source>
        <dbReference type="ARBA" id="ARBA00022741"/>
    </source>
</evidence>
<dbReference type="InterPro" id="IPR050105">
    <property type="entry name" value="MoCo_biosynth_MoaA/MoaC"/>
</dbReference>
<dbReference type="PROSITE" id="PS01305">
    <property type="entry name" value="MOAA_NIFB_PQQE"/>
    <property type="match status" value="1"/>
</dbReference>
<dbReference type="InterPro" id="IPR007197">
    <property type="entry name" value="rSAM"/>
</dbReference>
<feature type="binding site" evidence="12">
    <location>
        <position position="81"/>
    </location>
    <ligand>
        <name>S-adenosyl-L-methionine</name>
        <dbReference type="ChEBI" id="CHEBI:59789"/>
    </ligand>
</feature>
<feature type="binding site" evidence="12">
    <location>
        <position position="266"/>
    </location>
    <ligand>
        <name>[4Fe-4S] cluster</name>
        <dbReference type="ChEBI" id="CHEBI:49883"/>
        <label>2</label>
        <note>4Fe-4S-substrate</note>
    </ligand>
</feature>
<comment type="subunit">
    <text evidence="12">Monomer and homodimer.</text>
</comment>
<evidence type="ECO:0000256" key="7">
    <source>
        <dbReference type="ARBA" id="ARBA00023014"/>
    </source>
</evidence>
<evidence type="ECO:0000256" key="3">
    <source>
        <dbReference type="ARBA" id="ARBA00022691"/>
    </source>
</evidence>
<reference evidence="15" key="1">
    <citation type="journal article" date="2019" name="Int. J. Syst. Evol. Microbiol.">
        <title>The Global Catalogue of Microorganisms (GCM) 10K type strain sequencing project: providing services to taxonomists for standard genome sequencing and annotation.</title>
        <authorList>
            <consortium name="The Broad Institute Genomics Platform"/>
            <consortium name="The Broad Institute Genome Sequencing Center for Infectious Disease"/>
            <person name="Wu L."/>
            <person name="Ma J."/>
        </authorList>
    </citation>
    <scope>NUCLEOTIDE SEQUENCE [LARGE SCALE GENOMIC DNA]</scope>
    <source>
        <strain evidence="15">CCUG 54939</strain>
    </source>
</reference>
<keyword evidence="8 12" id="KW-0342">GTP-binding</keyword>
<keyword evidence="15" id="KW-1185">Reference proteome</keyword>
<comment type="function">
    <text evidence="12">Catalyzes the cyclization of GTP to (8S)-3',8-cyclo-7,8-dihydroguanosine 5'-triphosphate.</text>
</comment>
<evidence type="ECO:0000313" key="14">
    <source>
        <dbReference type="EMBL" id="MFC3913941.1"/>
    </source>
</evidence>
<dbReference type="Gene3D" id="3.20.20.70">
    <property type="entry name" value="Aldolase class I"/>
    <property type="match status" value="1"/>
</dbReference>
<evidence type="ECO:0000256" key="6">
    <source>
        <dbReference type="ARBA" id="ARBA00023004"/>
    </source>
</evidence>